<feature type="transmembrane region" description="Helical" evidence="7">
    <location>
        <begin position="157"/>
        <end position="189"/>
    </location>
</feature>
<keyword evidence="5 7" id="KW-0472">Membrane</keyword>
<evidence type="ECO:0000256" key="3">
    <source>
        <dbReference type="ARBA" id="ARBA00022692"/>
    </source>
</evidence>
<dbReference type="OrthoDB" id="434519at2759"/>
<keyword evidence="4 7" id="KW-1133">Transmembrane helix</keyword>
<feature type="signal peptide" evidence="8">
    <location>
        <begin position="1"/>
        <end position="30"/>
    </location>
</feature>
<sequence>MEGKWLSRLVAAVVFAVLCFFLATAQVASADRGLKLMNPNINTIARGEMKRALKRSQQEDGSSYSHVWPAMKFEWRIAVGSVIGFLGAALGSVGGVGGGGIFVPMLTLIIGFDPKSSTALSKCMIMGTACSTVYYNLRLRHPSLDAPLIDYRLVMLIQPTLMLGISIGVILNVIIPEWMVTLLLIILLLGTSVKAFMKGVETWRRETTLMKEAAKGLGSNSRSTQYEHIPLSPSNSDQEDEETAREPVVPVLQNVCWREFGLLVLVWMAFLVLQVTKNYTATCSTWYWFLNLLQIPIAGSATLYEAVSLYSGRRKISSGREEGTKWRVAQLFIYCSCGVVAGVAGGLLGLGGGFILGPLFLELGLPPQVSSATTTFAMAFSSSISVVEYYLLNRFPLPYAVYFSLVSAVAAFNGQVVVGRWIVAMGRVSLVIFILASMIFISALSLGGVGVSDMLKRIEKHEYMGFENLCGYQP</sequence>
<dbReference type="EMBL" id="HG996469">
    <property type="protein sequence ID" value="CAG1842273.1"/>
    <property type="molecule type" value="Genomic_DNA"/>
</dbReference>
<feature type="transmembrane region" description="Helical" evidence="7">
    <location>
        <begin position="331"/>
        <end position="360"/>
    </location>
</feature>
<evidence type="ECO:0000313" key="11">
    <source>
        <dbReference type="Proteomes" id="UP000012960"/>
    </source>
</evidence>
<feature type="chain" id="PRO_5043242074" evidence="8">
    <location>
        <begin position="31"/>
        <end position="474"/>
    </location>
</feature>
<dbReference type="Gramene" id="Ma04_t15550.1">
    <property type="protein sequence ID" value="Ma04_p15550.1"/>
    <property type="gene ID" value="Ma04_g15550"/>
</dbReference>
<dbReference type="GO" id="GO:0043161">
    <property type="term" value="P:proteasome-mediated ubiquitin-dependent protein catabolic process"/>
    <property type="evidence" value="ECO:0000318"/>
    <property type="project" value="GO_Central"/>
</dbReference>
<dbReference type="EnsemblPlants" id="Ma04_t15550.1">
    <property type="protein sequence ID" value="Ma04_p15550.1"/>
    <property type="gene ID" value="Ma04_g15550"/>
</dbReference>
<feature type="transmembrane region" description="Helical" evidence="7">
    <location>
        <begin position="399"/>
        <end position="422"/>
    </location>
</feature>
<keyword evidence="11" id="KW-1185">Reference proteome</keyword>
<evidence type="ECO:0000313" key="9">
    <source>
        <dbReference type="EMBL" id="CAG1842273.1"/>
    </source>
</evidence>
<dbReference type="GO" id="GO:0031464">
    <property type="term" value="C:Cul4A-RING E3 ubiquitin ligase complex"/>
    <property type="evidence" value="ECO:0000318"/>
    <property type="project" value="GO_Central"/>
</dbReference>
<keyword evidence="8" id="KW-0732">Signal</keyword>
<gene>
    <name evidence="9" type="ORF">GSMUA_120680.1</name>
</gene>
<reference evidence="9" key="1">
    <citation type="submission" date="2021-03" db="EMBL/GenBank/DDBJ databases">
        <authorList>
            <consortium name="Genoscope - CEA"/>
            <person name="William W."/>
        </authorList>
    </citation>
    <scope>NUCLEOTIDE SEQUENCE</scope>
    <source>
        <strain evidence="9">Doubled-haploid Pahang</strain>
    </source>
</reference>
<evidence type="ECO:0000256" key="6">
    <source>
        <dbReference type="SAM" id="MobiDB-lite"/>
    </source>
</evidence>
<feature type="transmembrane region" description="Helical" evidence="7">
    <location>
        <begin position="77"/>
        <end position="107"/>
    </location>
</feature>
<dbReference type="Proteomes" id="UP000012960">
    <property type="component" value="Unplaced"/>
</dbReference>
<evidence type="ECO:0000256" key="1">
    <source>
        <dbReference type="ARBA" id="ARBA00004141"/>
    </source>
</evidence>
<proteinExistence type="inferred from homology"/>
<feature type="region of interest" description="Disordered" evidence="6">
    <location>
        <begin position="215"/>
        <end position="243"/>
    </location>
</feature>
<protein>
    <submittedName>
        <fullName evidence="9">(wild Malaysian banana) hypothetical protein</fullName>
    </submittedName>
</protein>
<dbReference type="GO" id="GO:0016020">
    <property type="term" value="C:membrane"/>
    <property type="evidence" value="ECO:0007669"/>
    <property type="project" value="UniProtKB-SubCell"/>
</dbReference>
<name>A0A804IQ35_MUSAM</name>
<dbReference type="AlphaFoldDB" id="A0A804IQ35"/>
<comment type="similarity">
    <text evidence="2">Belongs to the 4-toluene sulfonate uptake permease (TSUP) (TC 2.A.102) family.</text>
</comment>
<evidence type="ECO:0000256" key="7">
    <source>
        <dbReference type="SAM" id="Phobius"/>
    </source>
</evidence>
<dbReference type="PANTHER" id="PTHR14255">
    <property type="entry name" value="CEREBLON"/>
    <property type="match status" value="1"/>
</dbReference>
<feature type="transmembrane region" description="Helical" evidence="7">
    <location>
        <begin position="372"/>
        <end position="392"/>
    </location>
</feature>
<feature type="transmembrane region" description="Helical" evidence="7">
    <location>
        <begin position="286"/>
        <end position="310"/>
    </location>
</feature>
<feature type="transmembrane region" description="Helical" evidence="7">
    <location>
        <begin position="255"/>
        <end position="274"/>
    </location>
</feature>
<evidence type="ECO:0000313" key="10">
    <source>
        <dbReference type="EnsemblPlants" id="Ma04_p15550.1"/>
    </source>
</evidence>
<evidence type="ECO:0000256" key="5">
    <source>
        <dbReference type="ARBA" id="ARBA00023136"/>
    </source>
</evidence>
<keyword evidence="3 7" id="KW-0812">Transmembrane</keyword>
<feature type="compositionally biased region" description="Polar residues" evidence="6">
    <location>
        <begin position="218"/>
        <end position="236"/>
    </location>
</feature>
<evidence type="ECO:0000256" key="8">
    <source>
        <dbReference type="SAM" id="SignalP"/>
    </source>
</evidence>
<comment type="subcellular location">
    <subcellularLocation>
        <location evidence="1">Membrane</location>
        <topology evidence="1">Multi-pass membrane protein</topology>
    </subcellularLocation>
</comment>
<feature type="transmembrane region" description="Helical" evidence="7">
    <location>
        <begin position="428"/>
        <end position="451"/>
    </location>
</feature>
<dbReference type="PANTHER" id="PTHR14255:SF60">
    <property type="entry name" value="(WILD MALAYSIAN BANANA) HYPOTHETICAL PROTEIN"/>
    <property type="match status" value="1"/>
</dbReference>
<dbReference type="Pfam" id="PF01925">
    <property type="entry name" value="TauE"/>
    <property type="match status" value="2"/>
</dbReference>
<organism evidence="10 11">
    <name type="scientific">Musa acuminata subsp. malaccensis</name>
    <name type="common">Wild banana</name>
    <name type="synonym">Musa malaccensis</name>
    <dbReference type="NCBI Taxonomy" id="214687"/>
    <lineage>
        <taxon>Eukaryota</taxon>
        <taxon>Viridiplantae</taxon>
        <taxon>Streptophyta</taxon>
        <taxon>Embryophyta</taxon>
        <taxon>Tracheophyta</taxon>
        <taxon>Spermatophyta</taxon>
        <taxon>Magnoliopsida</taxon>
        <taxon>Liliopsida</taxon>
        <taxon>Zingiberales</taxon>
        <taxon>Musaceae</taxon>
        <taxon>Musa</taxon>
    </lineage>
</organism>
<reference evidence="10" key="2">
    <citation type="submission" date="2021-05" db="UniProtKB">
        <authorList>
            <consortium name="EnsemblPlants"/>
        </authorList>
    </citation>
    <scope>IDENTIFICATION</scope>
    <source>
        <strain evidence="10">subsp. malaccensis</strain>
    </source>
</reference>
<dbReference type="InterPro" id="IPR002781">
    <property type="entry name" value="TM_pro_TauE-like"/>
</dbReference>
<accession>A0A804IQ35</accession>
<evidence type="ECO:0000256" key="2">
    <source>
        <dbReference type="ARBA" id="ARBA00009142"/>
    </source>
</evidence>
<evidence type="ECO:0000256" key="4">
    <source>
        <dbReference type="ARBA" id="ARBA00022989"/>
    </source>
</evidence>